<dbReference type="EMBL" id="BASE01000054">
    <property type="protein sequence ID" value="GAM14297.1"/>
    <property type="molecule type" value="Genomic_DNA"/>
</dbReference>
<dbReference type="AlphaFoldDB" id="A0A0A8X5J1"/>
<accession>A0A0A8X5J1</accession>
<comment type="caution">
    <text evidence="1">The sequence shown here is derived from an EMBL/GenBank/DDBJ whole genome shotgun (WGS) entry which is preliminary data.</text>
</comment>
<protein>
    <submittedName>
        <fullName evidence="1">Uncharacterized protein</fullName>
    </submittedName>
</protein>
<dbReference type="Proteomes" id="UP000031014">
    <property type="component" value="Unassembled WGS sequence"/>
</dbReference>
<keyword evidence="2" id="KW-1185">Reference proteome</keyword>
<proteinExistence type="predicted"/>
<gene>
    <name evidence="1" type="ORF">SAMD00020551_2446</name>
</gene>
<organism evidence="1 2">
    <name type="scientific">Mesobacillus selenatarsenatis (strain DSM 18680 / JCM 14380 / FERM P-15431 / SF-1)</name>
    <dbReference type="NCBI Taxonomy" id="1321606"/>
    <lineage>
        <taxon>Bacteria</taxon>
        <taxon>Bacillati</taxon>
        <taxon>Bacillota</taxon>
        <taxon>Bacilli</taxon>
        <taxon>Bacillales</taxon>
        <taxon>Bacillaceae</taxon>
        <taxon>Mesobacillus</taxon>
    </lineage>
</organism>
<name>A0A0A8X5J1_MESS1</name>
<evidence type="ECO:0000313" key="1">
    <source>
        <dbReference type="EMBL" id="GAM14297.1"/>
    </source>
</evidence>
<evidence type="ECO:0000313" key="2">
    <source>
        <dbReference type="Proteomes" id="UP000031014"/>
    </source>
</evidence>
<sequence length="38" mass="4647">MMFLYNLNTGLQQITGSLWIRFHKGRVLVIDFYYCKIY</sequence>
<reference evidence="1 2" key="1">
    <citation type="submission" date="2013-06" db="EMBL/GenBank/DDBJ databases">
        <title>Whole genome shotgun sequence of Bacillus selenatarsenatis SF-1.</title>
        <authorList>
            <person name="Kuroda M."/>
            <person name="Sei K."/>
            <person name="Yamashita M."/>
            <person name="Ike M."/>
        </authorList>
    </citation>
    <scope>NUCLEOTIDE SEQUENCE [LARGE SCALE GENOMIC DNA]</scope>
    <source>
        <strain evidence="1 2">SF-1</strain>
    </source>
</reference>